<evidence type="ECO:0000313" key="3">
    <source>
        <dbReference type="Proteomes" id="UP000267096"/>
    </source>
</evidence>
<protein>
    <submittedName>
        <fullName evidence="2">Uncharacterized protein</fullName>
    </submittedName>
</protein>
<dbReference type="OrthoDB" id="10255539at2759"/>
<dbReference type="InterPro" id="IPR036277">
    <property type="entry name" value="SMC_hinge_sf"/>
</dbReference>
<dbReference type="GO" id="GO:0051276">
    <property type="term" value="P:chromosome organization"/>
    <property type="evidence" value="ECO:0007669"/>
    <property type="project" value="InterPro"/>
</dbReference>
<keyword evidence="1" id="KW-0175">Coiled coil</keyword>
<dbReference type="GO" id="GO:0005524">
    <property type="term" value="F:ATP binding"/>
    <property type="evidence" value="ECO:0007669"/>
    <property type="project" value="InterPro"/>
</dbReference>
<sequence>MMELETNVKKAEMRLKQLEPKLIAKKKELKGIAGQSENDLRDKKKLEEQIGSLESELKRLNFNDKEEAQIMEELPKLRAEREEIADVVDSFEARCQKLKLVYKDPKPGFDRTLVKGVVARLFHIKDLRHAAALEVIAGASVVPYLIDLLID</sequence>
<feature type="coiled-coil region" evidence="1">
    <location>
        <begin position="1"/>
        <end position="63"/>
    </location>
</feature>
<gene>
    <name evidence="2" type="ORF">ASIM_LOCUS1766</name>
</gene>
<dbReference type="Proteomes" id="UP000267096">
    <property type="component" value="Unassembled WGS sequence"/>
</dbReference>
<dbReference type="EMBL" id="UYRR01002039">
    <property type="protein sequence ID" value="VDK19220.1"/>
    <property type="molecule type" value="Genomic_DNA"/>
</dbReference>
<name>A0A3P6NUF3_ANISI</name>
<reference evidence="2 3" key="1">
    <citation type="submission" date="2018-11" db="EMBL/GenBank/DDBJ databases">
        <authorList>
            <consortium name="Pathogen Informatics"/>
        </authorList>
    </citation>
    <scope>NUCLEOTIDE SEQUENCE [LARGE SCALE GENOMIC DNA]</scope>
</reference>
<organism evidence="2 3">
    <name type="scientific">Anisakis simplex</name>
    <name type="common">Herring worm</name>
    <dbReference type="NCBI Taxonomy" id="6269"/>
    <lineage>
        <taxon>Eukaryota</taxon>
        <taxon>Metazoa</taxon>
        <taxon>Ecdysozoa</taxon>
        <taxon>Nematoda</taxon>
        <taxon>Chromadorea</taxon>
        <taxon>Rhabditida</taxon>
        <taxon>Spirurina</taxon>
        <taxon>Ascaridomorpha</taxon>
        <taxon>Ascaridoidea</taxon>
        <taxon>Anisakidae</taxon>
        <taxon>Anisakis</taxon>
        <taxon>Anisakis simplex complex</taxon>
    </lineage>
</organism>
<evidence type="ECO:0000256" key="1">
    <source>
        <dbReference type="SAM" id="Coils"/>
    </source>
</evidence>
<proteinExistence type="predicted"/>
<accession>A0A3P6NUF3</accession>
<keyword evidence="3" id="KW-1185">Reference proteome</keyword>
<evidence type="ECO:0000313" key="2">
    <source>
        <dbReference type="EMBL" id="VDK19220.1"/>
    </source>
</evidence>
<dbReference type="GO" id="GO:0005694">
    <property type="term" value="C:chromosome"/>
    <property type="evidence" value="ECO:0007669"/>
    <property type="project" value="InterPro"/>
</dbReference>
<dbReference type="SUPFAM" id="SSF75553">
    <property type="entry name" value="Smc hinge domain"/>
    <property type="match status" value="1"/>
</dbReference>
<dbReference type="AlphaFoldDB" id="A0A3P6NUF3"/>